<protein>
    <submittedName>
        <fullName evidence="3">Uncharacterized protein</fullName>
    </submittedName>
</protein>
<keyword evidence="2" id="KW-0732">Signal</keyword>
<feature type="chain" id="PRO_5034601866" evidence="2">
    <location>
        <begin position="21"/>
        <end position="93"/>
    </location>
</feature>
<name>A0A8H7RIB1_9FUNG</name>
<evidence type="ECO:0000256" key="2">
    <source>
        <dbReference type="SAM" id="SignalP"/>
    </source>
</evidence>
<dbReference type="EMBL" id="JAEPRB010000802">
    <property type="protein sequence ID" value="KAG2211532.1"/>
    <property type="molecule type" value="Genomic_DNA"/>
</dbReference>
<evidence type="ECO:0000256" key="1">
    <source>
        <dbReference type="SAM" id="MobiDB-lite"/>
    </source>
</evidence>
<keyword evidence="4" id="KW-1185">Reference proteome</keyword>
<comment type="caution">
    <text evidence="3">The sequence shown here is derived from an EMBL/GenBank/DDBJ whole genome shotgun (WGS) entry which is preliminary data.</text>
</comment>
<accession>A0A8H7RIB1</accession>
<feature type="compositionally biased region" description="Acidic residues" evidence="1">
    <location>
        <begin position="58"/>
        <end position="74"/>
    </location>
</feature>
<feature type="compositionally biased region" description="Acidic residues" evidence="1">
    <location>
        <begin position="81"/>
        <end position="93"/>
    </location>
</feature>
<dbReference type="Proteomes" id="UP000646827">
    <property type="component" value="Unassembled WGS sequence"/>
</dbReference>
<gene>
    <name evidence="3" type="ORF">INT45_002607</name>
</gene>
<evidence type="ECO:0000313" key="3">
    <source>
        <dbReference type="EMBL" id="KAG2211532.1"/>
    </source>
</evidence>
<dbReference type="AlphaFoldDB" id="A0A8H7RIB1"/>
<reference evidence="3 4" key="1">
    <citation type="submission" date="2020-12" db="EMBL/GenBank/DDBJ databases">
        <title>Metabolic potential, ecology and presence of endohyphal bacteria is reflected in genomic diversity of Mucoromycotina.</title>
        <authorList>
            <person name="Muszewska A."/>
            <person name="Okrasinska A."/>
            <person name="Steczkiewicz K."/>
            <person name="Drgas O."/>
            <person name="Orlowska M."/>
            <person name="Perlinska-Lenart U."/>
            <person name="Aleksandrzak-Piekarczyk T."/>
            <person name="Szatraj K."/>
            <person name="Zielenkiewicz U."/>
            <person name="Pilsyk S."/>
            <person name="Malc E."/>
            <person name="Mieczkowski P."/>
            <person name="Kruszewska J.S."/>
            <person name="Biernat P."/>
            <person name="Pawlowska J."/>
        </authorList>
    </citation>
    <scope>NUCLEOTIDE SEQUENCE [LARGE SCALE GENOMIC DNA]</scope>
    <source>
        <strain evidence="3 4">CBS 142.35</strain>
    </source>
</reference>
<feature type="region of interest" description="Disordered" evidence="1">
    <location>
        <begin position="52"/>
        <end position="93"/>
    </location>
</feature>
<feature type="signal peptide" evidence="2">
    <location>
        <begin position="1"/>
        <end position="20"/>
    </location>
</feature>
<proteinExistence type="predicted"/>
<sequence length="93" mass="10265">MEIHSFLLLILALVATTALGASVASVAPGDNVSIRLVGSTSCRVTFDISVNGGNREEREEEKDEEEKEVQDEDDPMKVDWEFGDSEDMDADCW</sequence>
<evidence type="ECO:0000313" key="4">
    <source>
        <dbReference type="Proteomes" id="UP000646827"/>
    </source>
</evidence>
<organism evidence="3 4">
    <name type="scientific">Circinella minor</name>
    <dbReference type="NCBI Taxonomy" id="1195481"/>
    <lineage>
        <taxon>Eukaryota</taxon>
        <taxon>Fungi</taxon>
        <taxon>Fungi incertae sedis</taxon>
        <taxon>Mucoromycota</taxon>
        <taxon>Mucoromycotina</taxon>
        <taxon>Mucoromycetes</taxon>
        <taxon>Mucorales</taxon>
        <taxon>Lichtheimiaceae</taxon>
        <taxon>Circinella</taxon>
    </lineage>
</organism>